<organism evidence="6">
    <name type="scientific">Klebsiella sp. 390</name>
    <dbReference type="NCBI Taxonomy" id="1497796"/>
    <lineage>
        <taxon>Bacteria</taxon>
        <taxon>Pseudomonadati</taxon>
        <taxon>Pseudomonadota</taxon>
        <taxon>Gammaproteobacteria</taxon>
        <taxon>Enterobacterales</taxon>
        <taxon>Enterobacteriaceae</taxon>
        <taxon>Klebsiella/Raoultella group</taxon>
        <taxon>Klebsiella</taxon>
    </lineage>
</organism>
<reference evidence="6" key="2">
    <citation type="journal article" date="2015" name="Sci. Rep.">
        <title>Genetic analysis of capsular polysaccharide synthesis gene clusters in 79 capsular types of Klebsiella spp.</title>
        <authorList>
            <person name="Pan Y.J."/>
            <person name="Lin T.L."/>
            <person name="Chen C.T."/>
            <person name="Chen Y.Y."/>
            <person name="Hsieh P.F."/>
            <person name="Hsu C.R."/>
            <person name="Wu M.C."/>
            <person name="Wang J.T."/>
        </authorList>
    </citation>
    <scope>NUCLEOTIDE SEQUENCE</scope>
    <source>
        <strain evidence="6">390</strain>
    </source>
</reference>
<evidence type="ECO:0000256" key="4">
    <source>
        <dbReference type="SAM" id="SignalP"/>
    </source>
</evidence>
<accession>A0A0P0YQ43</accession>
<dbReference type="SUPFAM" id="SSF51445">
    <property type="entry name" value="(Trans)glycosidases"/>
    <property type="match status" value="1"/>
</dbReference>
<evidence type="ECO:0000256" key="1">
    <source>
        <dbReference type="ARBA" id="ARBA00022801"/>
    </source>
</evidence>
<dbReference type="PANTHER" id="PTHR12631">
    <property type="entry name" value="ALPHA-L-IDURONIDASE"/>
    <property type="match status" value="1"/>
</dbReference>
<dbReference type="GO" id="GO:0004553">
    <property type="term" value="F:hydrolase activity, hydrolyzing O-glycosyl compounds"/>
    <property type="evidence" value="ECO:0007669"/>
    <property type="project" value="InterPro"/>
</dbReference>
<gene>
    <name evidence="6" type="primary">wcuC</name>
</gene>
<evidence type="ECO:0000313" key="6">
    <source>
        <dbReference type="EMBL" id="BAT23288.1"/>
    </source>
</evidence>
<feature type="signal peptide" evidence="4">
    <location>
        <begin position="1"/>
        <end position="24"/>
    </location>
</feature>
<feature type="domain" description="Glycoside hydrolase family 5" evidence="5">
    <location>
        <begin position="43"/>
        <end position="294"/>
    </location>
</feature>
<keyword evidence="1 3" id="KW-0378">Hydrolase</keyword>
<evidence type="ECO:0000256" key="3">
    <source>
        <dbReference type="RuleBase" id="RU361153"/>
    </source>
</evidence>
<sequence length="329" mass="38961">MRKGIFMRKLLFVVFLFFSSVSYADDDTKILGVCFHPEKLNIDNSKIFELLKKYHFVSYRTDYRWQYVERNKGEYKVPNDRLDKLIKESNNNNITPLLILGYKNPLYSNDKPIDPATRSAFVNYVNWVVNRYKNYNVTYEIYNEWWSKDIKGYNLDRIRMSANNYVELIKETSEKIRSISPDAKIIAGSLNPLDRRHVYWLEVMMQNGLMNYVDGISIHPYSVNDPENDFKKIDDFQEEITKAFNNGKTVGVYITEMGYSNSSKGRINALEQEQYISKYIRLVNSRYYIKGIWWYQLINEKNTTEYESNLGLLNSDLSEKSIMKGFISR</sequence>
<protein>
    <submittedName>
        <fullName evidence="6">Putative glycosyl hydrolase</fullName>
    </submittedName>
</protein>
<evidence type="ECO:0000256" key="2">
    <source>
        <dbReference type="ARBA" id="ARBA00023295"/>
    </source>
</evidence>
<dbReference type="InterPro" id="IPR017853">
    <property type="entry name" value="GH"/>
</dbReference>
<dbReference type="InterPro" id="IPR051923">
    <property type="entry name" value="Glycosyl_Hydrolase_39"/>
</dbReference>
<evidence type="ECO:0000259" key="5">
    <source>
        <dbReference type="Pfam" id="PF00150"/>
    </source>
</evidence>
<dbReference type="PANTHER" id="PTHR12631:SF10">
    <property type="entry name" value="BETA-XYLOSIDASE-LIKE PROTEIN-RELATED"/>
    <property type="match status" value="1"/>
</dbReference>
<dbReference type="GO" id="GO:0000272">
    <property type="term" value="P:polysaccharide catabolic process"/>
    <property type="evidence" value="ECO:0007669"/>
    <property type="project" value="InterPro"/>
</dbReference>
<dbReference type="EMBL" id="AB924553">
    <property type="protein sequence ID" value="BAT23288.1"/>
    <property type="molecule type" value="Genomic_DNA"/>
</dbReference>
<name>A0A0P0YQ43_9ENTR</name>
<keyword evidence="2 3" id="KW-0326">Glycosidase</keyword>
<keyword evidence="4" id="KW-0732">Signal</keyword>
<reference evidence="6" key="1">
    <citation type="submission" date="2014-04" db="EMBL/GenBank/DDBJ databases">
        <authorList>
            <person name="Harrison E."/>
        </authorList>
    </citation>
    <scope>NUCLEOTIDE SEQUENCE</scope>
    <source>
        <strain evidence="6">390</strain>
    </source>
</reference>
<dbReference type="Pfam" id="PF00150">
    <property type="entry name" value="Cellulase"/>
    <property type="match status" value="1"/>
</dbReference>
<dbReference type="AlphaFoldDB" id="A0A0P0YQ43"/>
<comment type="similarity">
    <text evidence="3">Belongs to the glycosyl hydrolase 5 (cellulase A) family.</text>
</comment>
<proteinExistence type="inferred from homology"/>
<dbReference type="InterPro" id="IPR001547">
    <property type="entry name" value="Glyco_hydro_5"/>
</dbReference>
<feature type="chain" id="PRO_5006057727" evidence="4">
    <location>
        <begin position="25"/>
        <end position="329"/>
    </location>
</feature>
<dbReference type="Gene3D" id="3.20.20.80">
    <property type="entry name" value="Glycosidases"/>
    <property type="match status" value="1"/>
</dbReference>